<feature type="compositionally biased region" description="Polar residues" evidence="1">
    <location>
        <begin position="409"/>
        <end position="423"/>
    </location>
</feature>
<evidence type="ECO:0000256" key="1">
    <source>
        <dbReference type="SAM" id="MobiDB-lite"/>
    </source>
</evidence>
<organism evidence="4">
    <name type="scientific">Blastobotrys adeninivorans</name>
    <name type="common">Yeast</name>
    <name type="synonym">Arxula adeninivorans</name>
    <dbReference type="NCBI Taxonomy" id="409370"/>
    <lineage>
        <taxon>Eukaryota</taxon>
        <taxon>Fungi</taxon>
        <taxon>Dikarya</taxon>
        <taxon>Ascomycota</taxon>
        <taxon>Saccharomycotina</taxon>
        <taxon>Dipodascomycetes</taxon>
        <taxon>Dipodascales</taxon>
        <taxon>Trichomonascaceae</taxon>
        <taxon>Blastobotrys</taxon>
    </lineage>
</organism>
<feature type="compositionally biased region" description="Low complexity" evidence="1">
    <location>
        <begin position="232"/>
        <end position="261"/>
    </location>
</feature>
<evidence type="ECO:0000259" key="3">
    <source>
        <dbReference type="PROSITE" id="PS51824"/>
    </source>
</evidence>
<sequence>MFGFKTFLCAVGVLAPLVQAQTYTPVADCDTAMKRDVLVKRDEPKGEIVVEQVVNDNGVWTAVTHITLDNYLNKDPKEVVREVKLITPYQEIFYSTNIPGDYRDENWFDFTFNVTFEVPDACGYYCVPTITVQYDYLTGDYNSGDYYTGCNSDSDSPRYCFSVCTGTNTVTPTQQNLPQTSSLTLPQTPSQTPSVTPSQTPSETPSQAPSQTPSEDPSETPTQTPSGSQAGSSTSETPTVTPTESQTNNTTVESSTSSVQTPAPHNSTQLSSATEAPSSSGNSASIPSQTCPTVTVTNPTGSPSTKTVTVTCTEAVCQTPSPSHETVSGTVTVTVPCVTVTETVKCTKNACSPHTPQTHAPETPSVAPPASDVTTTISKGFTIVEETPTNPGPVSPSNPVVPQQSHSSEVSQVPAPSQEPAQSTINQVNEASATKLSALAVVLFSFLLML</sequence>
<dbReference type="PROSITE" id="PS51824">
    <property type="entry name" value="FLO11"/>
    <property type="match status" value="1"/>
</dbReference>
<dbReference type="InterPro" id="IPR018789">
    <property type="entry name" value="Flo11"/>
</dbReference>
<feature type="compositionally biased region" description="Polar residues" evidence="1">
    <location>
        <begin position="263"/>
        <end position="275"/>
    </location>
</feature>
<reference evidence="4" key="2">
    <citation type="submission" date="2014-06" db="EMBL/GenBank/DDBJ databases">
        <title>The complete genome of Blastobotrys (Arxula) adeninivorans LS3 - a yeast of biotechnological interest.</title>
        <authorList>
            <person name="Kunze G."/>
            <person name="Gaillardin C."/>
            <person name="Czernicka M."/>
            <person name="Durrens P."/>
            <person name="Martin T."/>
            <person name="Boer E."/>
            <person name="Gabaldon T."/>
            <person name="Cruz J."/>
            <person name="Talla E."/>
            <person name="Marck C."/>
            <person name="Goffeau A."/>
            <person name="Barbe V."/>
            <person name="Baret P."/>
            <person name="Baronian K."/>
            <person name="Beier S."/>
            <person name="Bleykasten C."/>
            <person name="Bode R."/>
            <person name="Casaregola S."/>
            <person name="Despons L."/>
            <person name="Fairhead C."/>
            <person name="Giersberg M."/>
            <person name="Gierski P."/>
            <person name="Hahnel U."/>
            <person name="Hartmann A."/>
            <person name="Jankowska D."/>
            <person name="Jubin C."/>
            <person name="Jung P."/>
            <person name="Lafontaine I."/>
            <person name="Leh-Louis V."/>
            <person name="Lemaire M."/>
            <person name="Marcet-Houben M."/>
            <person name="Mascher M."/>
            <person name="Morel G."/>
            <person name="Richard G.-F."/>
            <person name="Riechen J."/>
            <person name="Sacerdot C."/>
            <person name="Sarkar A."/>
            <person name="Savel G."/>
            <person name="Schacherer J."/>
            <person name="Sherman D."/>
            <person name="Straub M.-L."/>
            <person name="Stein N."/>
            <person name="Thierry A."/>
            <person name="Trautwein-Schult A."/>
            <person name="Westhof E."/>
            <person name="Worch S."/>
            <person name="Dujon B."/>
            <person name="Souciet J.-L."/>
            <person name="Wincker P."/>
            <person name="Scholz U."/>
            <person name="Neuveglise N."/>
        </authorList>
    </citation>
    <scope>NUCLEOTIDE SEQUENCE</scope>
    <source>
        <strain evidence="4">LS3</strain>
    </source>
</reference>
<feature type="compositionally biased region" description="Low complexity" evidence="1">
    <location>
        <begin position="177"/>
        <end position="214"/>
    </location>
</feature>
<dbReference type="AlphaFoldDB" id="A0A060T5E2"/>
<feature type="chain" id="PRO_5001587979" evidence="2">
    <location>
        <begin position="21"/>
        <end position="450"/>
    </location>
</feature>
<dbReference type="EMBL" id="HG937692">
    <property type="protein sequence ID" value="CDP36325.1"/>
    <property type="molecule type" value="Genomic_DNA"/>
</dbReference>
<evidence type="ECO:0000256" key="2">
    <source>
        <dbReference type="SAM" id="SignalP"/>
    </source>
</evidence>
<feature type="compositionally biased region" description="Low complexity" evidence="1">
    <location>
        <begin position="397"/>
        <end position="408"/>
    </location>
</feature>
<name>A0A060T5E2_BLAAD</name>
<feature type="compositionally biased region" description="Low complexity" evidence="1">
    <location>
        <begin position="276"/>
        <end position="288"/>
    </location>
</feature>
<keyword evidence="2" id="KW-0732">Signal</keyword>
<feature type="domain" description="Flo11" evidence="3">
    <location>
        <begin position="16"/>
        <end position="171"/>
    </location>
</feature>
<gene>
    <name evidence="4" type="ORF">GNLVRS02_ARAD1B10340g</name>
</gene>
<reference evidence="4" key="1">
    <citation type="submission" date="2014-02" db="EMBL/GenBank/DDBJ databases">
        <authorList>
            <person name="Genoscope - CEA"/>
        </authorList>
    </citation>
    <scope>NUCLEOTIDE SEQUENCE</scope>
    <source>
        <strain evidence="4">LS3</strain>
    </source>
</reference>
<evidence type="ECO:0000313" key="4">
    <source>
        <dbReference type="EMBL" id="CDP36325.1"/>
    </source>
</evidence>
<proteinExistence type="predicted"/>
<feature type="signal peptide" evidence="2">
    <location>
        <begin position="1"/>
        <end position="20"/>
    </location>
</feature>
<protein>
    <submittedName>
        <fullName evidence="4">ARAD1B10340p</fullName>
    </submittedName>
</protein>
<feature type="region of interest" description="Disordered" evidence="1">
    <location>
        <begin position="353"/>
        <end position="423"/>
    </location>
</feature>
<accession>A0A060T5E2</accession>
<feature type="compositionally biased region" description="Polar residues" evidence="1">
    <location>
        <begin position="289"/>
        <end position="306"/>
    </location>
</feature>
<feature type="region of interest" description="Disordered" evidence="1">
    <location>
        <begin position="171"/>
        <end position="306"/>
    </location>
</feature>
<feature type="compositionally biased region" description="Polar residues" evidence="1">
    <location>
        <begin position="219"/>
        <end position="231"/>
    </location>
</feature>